<dbReference type="InterPro" id="IPR045854">
    <property type="entry name" value="NO2/SO3_Rdtase_4Fe4S_sf"/>
</dbReference>
<feature type="domain" description="Nitrite/Sulfite reductase ferredoxin-like" evidence="17">
    <location>
        <begin position="73"/>
        <end position="130"/>
    </location>
</feature>
<gene>
    <name evidence="15" type="primary">cysI</name>
    <name evidence="18" type="ORF">DXT99_21840</name>
</gene>
<evidence type="ECO:0000313" key="18">
    <source>
        <dbReference type="EMBL" id="RDV13022.1"/>
    </source>
</evidence>
<dbReference type="FunFam" id="3.30.413.10:FF:000003">
    <property type="entry name" value="Sulfite reductase [NADPH] hemoprotein beta-component"/>
    <property type="match status" value="1"/>
</dbReference>
<feature type="binding site" description="axial binding residue" evidence="15">
    <location>
        <position position="480"/>
    </location>
    <ligand>
        <name>siroheme</name>
        <dbReference type="ChEBI" id="CHEBI:60052"/>
    </ligand>
    <ligandPart>
        <name>Fe</name>
        <dbReference type="ChEBI" id="CHEBI:18248"/>
    </ligandPart>
</feature>
<evidence type="ECO:0000313" key="19">
    <source>
        <dbReference type="Proteomes" id="UP000256708"/>
    </source>
</evidence>
<evidence type="ECO:0000256" key="7">
    <source>
        <dbReference type="ARBA" id="ARBA00022857"/>
    </source>
</evidence>
<protein>
    <recommendedName>
        <fullName evidence="15">Sulfite reductase [NADPH] hemoprotein beta-component</fullName>
        <shortName evidence="15">SiR-HP</shortName>
        <shortName evidence="15">SiRHP</shortName>
        <ecNumber evidence="15">1.8.1.2</ecNumber>
    </recommendedName>
</protein>
<proteinExistence type="inferred from homology"/>
<organism evidence="18 19">
    <name type="scientific">Pontibacter diazotrophicus</name>
    <dbReference type="NCBI Taxonomy" id="1400979"/>
    <lineage>
        <taxon>Bacteria</taxon>
        <taxon>Pseudomonadati</taxon>
        <taxon>Bacteroidota</taxon>
        <taxon>Cytophagia</taxon>
        <taxon>Cytophagales</taxon>
        <taxon>Hymenobacteraceae</taxon>
        <taxon>Pontibacter</taxon>
    </lineage>
</organism>
<dbReference type="Gene3D" id="3.30.413.10">
    <property type="entry name" value="Sulfite Reductase Hemoprotein, domain 1"/>
    <property type="match status" value="2"/>
</dbReference>
<dbReference type="InterPro" id="IPR011786">
    <property type="entry name" value="CysI"/>
</dbReference>
<dbReference type="GO" id="GO:0009337">
    <property type="term" value="C:sulfite reductase complex (NADPH)"/>
    <property type="evidence" value="ECO:0007669"/>
    <property type="project" value="InterPro"/>
</dbReference>
<keyword evidence="10 15" id="KW-0411">Iron-sulfur</keyword>
<evidence type="ECO:0000256" key="4">
    <source>
        <dbReference type="ARBA" id="ARBA00022605"/>
    </source>
</evidence>
<comment type="cofactor">
    <cofactor evidence="15">
        <name>[4Fe-4S] cluster</name>
        <dbReference type="ChEBI" id="CHEBI:49883"/>
    </cofactor>
    <text evidence="15">Binds 1 [4Fe-4S] cluster per subunit.</text>
</comment>
<comment type="caution">
    <text evidence="18">The sequence shown here is derived from an EMBL/GenBank/DDBJ whole genome shotgun (WGS) entry which is preliminary data.</text>
</comment>
<keyword evidence="9 15" id="KW-0408">Iron</keyword>
<feature type="binding site" evidence="15">
    <location>
        <position position="431"/>
    </location>
    <ligand>
        <name>[4Fe-4S] cluster</name>
        <dbReference type="ChEBI" id="CHEBI:49883"/>
    </ligand>
</feature>
<sequence length="571" mass="64364">MEEQLEKQKLSADEYIKEKSDFLRGTIKESLSNPLTGALDPDDVKLIKYHGSYQQYDRDLDSERKKQKLEPLYQFMVRVRVPGGITTPEQWVALDALSDKYGNGTMKLTTRQSFQFHGILKRDLKPGIKAINDTLLSTIATCGDVNRNVMCNPNPYQSQIQEEVYGIAAHISEYFTPKTTAYHEIWLDQEKISGTPDREPLYGETYLPRKFKTAITVPPRNDIDVFANDLGLIAIEENNELLGFNVCVGGGLGSTFGDQTTYARLADVIGFVPKEKVIEVAETVIAIQRDYGNRANRRNSRLKYTIDKRGLEWFAEELNTRLGWELESPRSYHFDTNGDKYGWLKGTNGKWFYTLFVENGRVKDEKGYELKKALREVALILNGDMRLTGNQNLIIGNVEEKDKDAIEVILAQHGVLNNPKLTGLRLSSMACVALNTCSLAFAESERYLPSLIDKLDVLLTKNGLETDEITIRMTGCPNGCGRSPIGEIGLVGRAIGRYNLYLGASHNGDRLNTLYKEMLSEEAIIEALDPIFSAYAQEREKGEHFGDFVVRKGVVEVTDRPVRVLSLSEKE</sequence>
<name>A0A3D8L7R5_9BACT</name>
<evidence type="ECO:0000256" key="9">
    <source>
        <dbReference type="ARBA" id="ARBA00023004"/>
    </source>
</evidence>
<dbReference type="GO" id="GO:0050311">
    <property type="term" value="F:sulfite reductase (ferredoxin) activity"/>
    <property type="evidence" value="ECO:0007669"/>
    <property type="project" value="TreeGrafter"/>
</dbReference>
<dbReference type="GO" id="GO:0004783">
    <property type="term" value="F:sulfite reductase (NADPH) activity"/>
    <property type="evidence" value="ECO:0007669"/>
    <property type="project" value="UniProtKB-UniRule"/>
</dbReference>
<dbReference type="PRINTS" id="PR00397">
    <property type="entry name" value="SIROHAEM"/>
</dbReference>
<evidence type="ECO:0000256" key="12">
    <source>
        <dbReference type="ARBA" id="ARBA00052219"/>
    </source>
</evidence>
<feature type="binding site" evidence="15">
    <location>
        <position position="480"/>
    </location>
    <ligand>
        <name>[4Fe-4S] cluster</name>
        <dbReference type="ChEBI" id="CHEBI:49883"/>
    </ligand>
</feature>
<dbReference type="PROSITE" id="PS00365">
    <property type="entry name" value="NIR_SIR"/>
    <property type="match status" value="1"/>
</dbReference>
<evidence type="ECO:0000256" key="11">
    <source>
        <dbReference type="ARBA" id="ARBA00023192"/>
    </source>
</evidence>
<evidence type="ECO:0000256" key="13">
    <source>
        <dbReference type="ARBA" id="ARBA00057160"/>
    </source>
</evidence>
<evidence type="ECO:0000256" key="15">
    <source>
        <dbReference type="HAMAP-Rule" id="MF_01540"/>
    </source>
</evidence>
<evidence type="ECO:0000256" key="6">
    <source>
        <dbReference type="ARBA" id="ARBA00022723"/>
    </source>
</evidence>
<keyword evidence="6 15" id="KW-0479">Metal-binding</keyword>
<evidence type="ECO:0000256" key="2">
    <source>
        <dbReference type="ARBA" id="ARBA00010429"/>
    </source>
</evidence>
<dbReference type="NCBIfam" id="NF010029">
    <property type="entry name" value="PRK13504.1"/>
    <property type="match status" value="1"/>
</dbReference>
<dbReference type="Pfam" id="PF01077">
    <property type="entry name" value="NIR_SIR"/>
    <property type="match status" value="1"/>
</dbReference>
<comment type="cofactor">
    <cofactor evidence="15">
        <name>siroheme</name>
        <dbReference type="ChEBI" id="CHEBI:60052"/>
    </cofactor>
    <text evidence="15">Binds 1 siroheme per subunit.</text>
</comment>
<dbReference type="HAMAP" id="MF_01540">
    <property type="entry name" value="CysI"/>
    <property type="match status" value="1"/>
</dbReference>
<comment type="similarity">
    <text evidence="2 15">Belongs to the nitrite and sulfite reductase 4Fe-4S domain family.</text>
</comment>
<reference evidence="19" key="1">
    <citation type="submission" date="2018-08" db="EMBL/GenBank/DDBJ databases">
        <authorList>
            <person name="Liu Z.-W."/>
            <person name="Du Z.-J."/>
        </authorList>
    </citation>
    <scope>NUCLEOTIDE SEQUENCE [LARGE SCALE GENOMIC DNA]</scope>
    <source>
        <strain evidence="19">H4X</strain>
    </source>
</reference>
<keyword evidence="7 15" id="KW-0521">NADP</keyword>
<evidence type="ECO:0000256" key="3">
    <source>
        <dbReference type="ARBA" id="ARBA00022485"/>
    </source>
</evidence>
<dbReference type="UniPathway" id="UPA00140">
    <property type="reaction ID" value="UER00207"/>
</dbReference>
<keyword evidence="19" id="KW-1185">Reference proteome</keyword>
<dbReference type="EC" id="1.8.1.2" evidence="15"/>
<keyword evidence="11 15" id="KW-0198">Cysteine biosynthesis</keyword>
<dbReference type="InterPro" id="IPR006067">
    <property type="entry name" value="NO2/SO3_Rdtase_4Fe4S_dom"/>
</dbReference>
<dbReference type="GO" id="GO:0070814">
    <property type="term" value="P:hydrogen sulfide biosynthetic process"/>
    <property type="evidence" value="ECO:0007669"/>
    <property type="project" value="UniProtKB-UniRule"/>
</dbReference>
<dbReference type="SUPFAM" id="SSF55124">
    <property type="entry name" value="Nitrite/Sulfite reductase N-terminal domain-like"/>
    <property type="match status" value="2"/>
</dbReference>
<evidence type="ECO:0000256" key="10">
    <source>
        <dbReference type="ARBA" id="ARBA00023014"/>
    </source>
</evidence>
<dbReference type="EMBL" id="QRGR01000030">
    <property type="protein sequence ID" value="RDV13022.1"/>
    <property type="molecule type" value="Genomic_DNA"/>
</dbReference>
<dbReference type="GO" id="GO:0051539">
    <property type="term" value="F:4 iron, 4 sulfur cluster binding"/>
    <property type="evidence" value="ECO:0007669"/>
    <property type="project" value="UniProtKB-KW"/>
</dbReference>
<dbReference type="Pfam" id="PF03460">
    <property type="entry name" value="NIR_SIR_ferr"/>
    <property type="match status" value="2"/>
</dbReference>
<dbReference type="NCBIfam" id="TIGR02041">
    <property type="entry name" value="CysI"/>
    <property type="match status" value="1"/>
</dbReference>
<evidence type="ECO:0000256" key="8">
    <source>
        <dbReference type="ARBA" id="ARBA00023002"/>
    </source>
</evidence>
<dbReference type="RefSeq" id="WP_115567719.1">
    <property type="nucleotide sequence ID" value="NZ_QRGR01000030.1"/>
</dbReference>
<dbReference type="GO" id="GO:0019344">
    <property type="term" value="P:cysteine biosynthetic process"/>
    <property type="evidence" value="ECO:0007669"/>
    <property type="project" value="UniProtKB-KW"/>
</dbReference>
<evidence type="ECO:0000256" key="1">
    <source>
        <dbReference type="ARBA" id="ARBA00004774"/>
    </source>
</evidence>
<dbReference type="GO" id="GO:0050661">
    <property type="term" value="F:NADP binding"/>
    <property type="evidence" value="ECO:0007669"/>
    <property type="project" value="InterPro"/>
</dbReference>
<feature type="binding site" evidence="15">
    <location>
        <position position="437"/>
    </location>
    <ligand>
        <name>[4Fe-4S] cluster</name>
        <dbReference type="ChEBI" id="CHEBI:49883"/>
    </ligand>
</feature>
<evidence type="ECO:0000256" key="5">
    <source>
        <dbReference type="ARBA" id="ARBA00022617"/>
    </source>
</evidence>
<feature type="domain" description="Nitrite/sulphite reductase 4Fe-4S" evidence="16">
    <location>
        <begin position="173"/>
        <end position="325"/>
    </location>
</feature>
<evidence type="ECO:0000259" key="17">
    <source>
        <dbReference type="Pfam" id="PF03460"/>
    </source>
</evidence>
<dbReference type="FunFam" id="3.30.413.10:FF:000004">
    <property type="entry name" value="Sulfite reductase [NADPH] hemoprotein beta-component"/>
    <property type="match status" value="1"/>
</dbReference>
<accession>A0A3D8L7R5</accession>
<evidence type="ECO:0000259" key="16">
    <source>
        <dbReference type="Pfam" id="PF01077"/>
    </source>
</evidence>
<dbReference type="PANTHER" id="PTHR11493">
    <property type="entry name" value="SULFITE REDUCTASE [NADPH] SUBUNIT BETA-RELATED"/>
    <property type="match status" value="1"/>
</dbReference>
<feature type="domain" description="Nitrite/Sulfite reductase ferredoxin-like" evidence="17">
    <location>
        <begin position="348"/>
        <end position="411"/>
    </location>
</feature>
<keyword evidence="4 15" id="KW-0028">Amino-acid biosynthesis</keyword>
<dbReference type="Proteomes" id="UP000256708">
    <property type="component" value="Unassembled WGS sequence"/>
</dbReference>
<evidence type="ECO:0000256" key="14">
    <source>
        <dbReference type="ARBA" id="ARBA00062253"/>
    </source>
</evidence>
<dbReference type="InterPro" id="IPR036136">
    <property type="entry name" value="Nit/Sulf_reduc_fer-like_dom_sf"/>
</dbReference>
<keyword evidence="3 15" id="KW-0004">4Fe-4S</keyword>
<keyword evidence="5 15" id="KW-0349">Heme</keyword>
<feature type="binding site" evidence="15">
    <location>
        <position position="476"/>
    </location>
    <ligand>
        <name>[4Fe-4S] cluster</name>
        <dbReference type="ChEBI" id="CHEBI:49883"/>
    </ligand>
</feature>
<keyword evidence="8 15" id="KW-0560">Oxidoreductase</keyword>
<dbReference type="SUPFAM" id="SSF56014">
    <property type="entry name" value="Nitrite and sulphite reductase 4Fe-4S domain-like"/>
    <property type="match status" value="2"/>
</dbReference>
<comment type="subunit">
    <text evidence="14 15">Alpha(8)-beta(8). The alpha component is a flavoprotein, the beta component is a hemoprotein.</text>
</comment>
<dbReference type="AlphaFoldDB" id="A0A3D8L7R5"/>
<dbReference type="InterPro" id="IPR005117">
    <property type="entry name" value="NiRdtase/SiRdtase_haem-b_fer"/>
</dbReference>
<dbReference type="InterPro" id="IPR006066">
    <property type="entry name" value="NO2/SO3_Rdtase_FeS/sirohaem_BS"/>
</dbReference>
<dbReference type="PANTHER" id="PTHR11493:SF47">
    <property type="entry name" value="SULFITE REDUCTASE [NADPH] SUBUNIT BETA"/>
    <property type="match status" value="1"/>
</dbReference>
<dbReference type="OrthoDB" id="9803707at2"/>
<dbReference type="InterPro" id="IPR045169">
    <property type="entry name" value="NO2/SO3_Rdtase_4Fe4S_prot"/>
</dbReference>
<comment type="catalytic activity">
    <reaction evidence="12 15">
        <text>hydrogen sulfide + 3 NADP(+) + 3 H2O = sulfite + 3 NADPH + 4 H(+)</text>
        <dbReference type="Rhea" id="RHEA:13801"/>
        <dbReference type="ChEBI" id="CHEBI:15377"/>
        <dbReference type="ChEBI" id="CHEBI:15378"/>
        <dbReference type="ChEBI" id="CHEBI:17359"/>
        <dbReference type="ChEBI" id="CHEBI:29919"/>
        <dbReference type="ChEBI" id="CHEBI:57783"/>
        <dbReference type="ChEBI" id="CHEBI:58349"/>
        <dbReference type="EC" id="1.8.1.2"/>
    </reaction>
</comment>
<comment type="pathway">
    <text evidence="1 15">Sulfur metabolism; hydrogen sulfide biosynthesis; hydrogen sulfide from sulfite (NADPH route): step 1/1.</text>
</comment>
<dbReference type="GO" id="GO:0046872">
    <property type="term" value="F:metal ion binding"/>
    <property type="evidence" value="ECO:0007669"/>
    <property type="project" value="UniProtKB-KW"/>
</dbReference>
<comment type="function">
    <text evidence="13 15">Component of the sulfite reductase complex that catalyzes the 6-electron reduction of sulfite to sulfide. This is one of several activities required for the biosynthesis of L-cysteine from sulfate.</text>
</comment>
<dbReference type="GO" id="GO:0000103">
    <property type="term" value="P:sulfate assimilation"/>
    <property type="evidence" value="ECO:0007669"/>
    <property type="project" value="UniProtKB-UniRule"/>
</dbReference>
<dbReference type="GO" id="GO:0020037">
    <property type="term" value="F:heme binding"/>
    <property type="evidence" value="ECO:0007669"/>
    <property type="project" value="InterPro"/>
</dbReference>